<reference evidence="6" key="2">
    <citation type="journal article" date="2018" name="DNA Res.">
        <title>Comparative genome and transcriptome analyses reveal adaptations to opportunistic infections in woody plant degrading pathogens of Botryosphaeriaceae.</title>
        <authorList>
            <person name="Yan J.Y."/>
            <person name="Zhao W.S."/>
            <person name="Chen Z."/>
            <person name="Xing Q.K."/>
            <person name="Zhang W."/>
            <person name="Chethana K.W.T."/>
            <person name="Xue M.F."/>
            <person name="Xu J.P."/>
            <person name="Phillips A.J.L."/>
            <person name="Wang Y."/>
            <person name="Liu J.H."/>
            <person name="Liu M."/>
            <person name="Zhou Y."/>
            <person name="Jayawardena R.S."/>
            <person name="Manawasinghe I.S."/>
            <person name="Huang J.B."/>
            <person name="Qiao G.H."/>
            <person name="Fu C.Y."/>
            <person name="Guo F.F."/>
            <person name="Dissanayake A.J."/>
            <person name="Peng Y.L."/>
            <person name="Hyde K.D."/>
            <person name="Li X.H."/>
        </authorList>
    </citation>
    <scope>NUCLEOTIDE SEQUENCE</scope>
    <source>
        <strain evidence="6">CSS-01s</strain>
    </source>
</reference>
<dbReference type="Gene3D" id="1.10.1280.10">
    <property type="entry name" value="Di-copper center containing domain from catechol oxidase"/>
    <property type="match status" value="1"/>
</dbReference>
<dbReference type="PROSITE" id="PS00498">
    <property type="entry name" value="TYROSINASE_2"/>
    <property type="match status" value="1"/>
</dbReference>
<feature type="chain" id="PRO_5034378731" evidence="3">
    <location>
        <begin position="17"/>
        <end position="322"/>
    </location>
</feature>
<dbReference type="InterPro" id="IPR002227">
    <property type="entry name" value="Tyrosinase_Cu-bd"/>
</dbReference>
<dbReference type="SUPFAM" id="SSF48056">
    <property type="entry name" value="Di-copper centre-containing domain"/>
    <property type="match status" value="1"/>
</dbReference>
<organism evidence="6 7">
    <name type="scientific">Lasiodiplodia theobromae</name>
    <dbReference type="NCBI Taxonomy" id="45133"/>
    <lineage>
        <taxon>Eukaryota</taxon>
        <taxon>Fungi</taxon>
        <taxon>Dikarya</taxon>
        <taxon>Ascomycota</taxon>
        <taxon>Pezizomycotina</taxon>
        <taxon>Dothideomycetes</taxon>
        <taxon>Dothideomycetes incertae sedis</taxon>
        <taxon>Botryosphaeriales</taxon>
        <taxon>Botryosphaeriaceae</taxon>
        <taxon>Lasiodiplodia</taxon>
    </lineage>
</organism>
<comment type="caution">
    <text evidence="6">The sequence shown here is derived from an EMBL/GenBank/DDBJ whole genome shotgun (WGS) entry which is preliminary data.</text>
</comment>
<feature type="domain" description="Tyrosinase copper-binding" evidence="5">
    <location>
        <begin position="226"/>
        <end position="237"/>
    </location>
</feature>
<keyword evidence="1" id="KW-0479">Metal-binding</keyword>
<dbReference type="EMBL" id="MDYX01000024">
    <property type="protein sequence ID" value="KAF9629171.1"/>
    <property type="molecule type" value="Genomic_DNA"/>
</dbReference>
<dbReference type="GO" id="GO:0016491">
    <property type="term" value="F:oxidoreductase activity"/>
    <property type="evidence" value="ECO:0007669"/>
    <property type="project" value="InterPro"/>
</dbReference>
<evidence type="ECO:0000256" key="3">
    <source>
        <dbReference type="SAM" id="SignalP"/>
    </source>
</evidence>
<accession>A0A8H7IPC8</accession>
<feature type="domain" description="Tyrosinase copper-binding" evidence="4">
    <location>
        <begin position="80"/>
        <end position="97"/>
    </location>
</feature>
<dbReference type="Pfam" id="PF00264">
    <property type="entry name" value="Tyrosinase"/>
    <property type="match status" value="1"/>
</dbReference>
<dbReference type="Proteomes" id="UP000627934">
    <property type="component" value="Unassembled WGS sequence"/>
</dbReference>
<evidence type="ECO:0000313" key="7">
    <source>
        <dbReference type="Proteomes" id="UP000627934"/>
    </source>
</evidence>
<sequence length="322" mass="35421">MKIVIAFLAGLGLASAALNDSCTTKSQRKAWHTLTDDEKSAYIDAVKCLQSAAPKLNIDGAQSRWDEIQYTHVAQTGVIHSVGAFLPWHRMYVRAHEYLLQSECGYTGGQPYWNETRDIGAIASSTIWDTDTGFGGNGTGTDSCVQDGPFANLTLHFVANAGLDDYCLSRDFDEETLEGASQTNLDTCLDAEDFETVWDCLEGPPHAAGHGGTGGTMVDLSSSAGDPVFFLHHAWLDKIWWEWQSQNLSYRLTEIGGDNVPPDEYFNFTGLNYPSTAITDHDGDPGNTTTLNHHLWMAGIVDNYTIRDVMDMDNNLNCAEYV</sequence>
<feature type="signal peptide" evidence="3">
    <location>
        <begin position="1"/>
        <end position="16"/>
    </location>
</feature>
<dbReference type="PANTHER" id="PTHR11474">
    <property type="entry name" value="TYROSINASE FAMILY MEMBER"/>
    <property type="match status" value="1"/>
</dbReference>
<proteinExistence type="predicted"/>
<evidence type="ECO:0000313" key="6">
    <source>
        <dbReference type="EMBL" id="KAF9629171.1"/>
    </source>
</evidence>
<evidence type="ECO:0000256" key="2">
    <source>
        <dbReference type="ARBA" id="ARBA00023008"/>
    </source>
</evidence>
<dbReference type="PRINTS" id="PR00092">
    <property type="entry name" value="TYROSINASE"/>
</dbReference>
<keyword evidence="3" id="KW-0732">Signal</keyword>
<dbReference type="InterPro" id="IPR050316">
    <property type="entry name" value="Tyrosinase/Hemocyanin"/>
</dbReference>
<name>A0A8H7IPC8_9PEZI</name>
<keyword evidence="2" id="KW-0186">Copper</keyword>
<reference evidence="6" key="1">
    <citation type="submission" date="2016-08" db="EMBL/GenBank/DDBJ databases">
        <authorList>
            <person name="Yan J."/>
        </authorList>
    </citation>
    <scope>NUCLEOTIDE SEQUENCE</scope>
    <source>
        <strain evidence="6">CSS-01s</strain>
    </source>
</reference>
<evidence type="ECO:0000259" key="4">
    <source>
        <dbReference type="PROSITE" id="PS00497"/>
    </source>
</evidence>
<dbReference type="GO" id="GO:0046872">
    <property type="term" value="F:metal ion binding"/>
    <property type="evidence" value="ECO:0007669"/>
    <property type="project" value="UniProtKB-KW"/>
</dbReference>
<dbReference type="InterPro" id="IPR008922">
    <property type="entry name" value="Di-copper_centre_dom_sf"/>
</dbReference>
<gene>
    <name evidence="6" type="ORF">BFW01_g10374</name>
</gene>
<protein>
    <submittedName>
        <fullName evidence="6">Amino acid transporter protein</fullName>
    </submittedName>
</protein>
<dbReference type="AlphaFoldDB" id="A0A8H7IPC8"/>
<dbReference type="PANTHER" id="PTHR11474:SF126">
    <property type="entry name" value="TYROSINASE-LIKE PROTEIN TYR-1-RELATED"/>
    <property type="match status" value="1"/>
</dbReference>
<evidence type="ECO:0000256" key="1">
    <source>
        <dbReference type="ARBA" id="ARBA00022723"/>
    </source>
</evidence>
<evidence type="ECO:0000259" key="5">
    <source>
        <dbReference type="PROSITE" id="PS00498"/>
    </source>
</evidence>
<dbReference type="PROSITE" id="PS00497">
    <property type="entry name" value="TYROSINASE_1"/>
    <property type="match status" value="1"/>
</dbReference>